<organism evidence="1 2">
    <name type="scientific">Letharia columbiana</name>
    <dbReference type="NCBI Taxonomy" id="112416"/>
    <lineage>
        <taxon>Eukaryota</taxon>
        <taxon>Fungi</taxon>
        <taxon>Dikarya</taxon>
        <taxon>Ascomycota</taxon>
        <taxon>Pezizomycotina</taxon>
        <taxon>Lecanoromycetes</taxon>
        <taxon>OSLEUM clade</taxon>
        <taxon>Lecanoromycetidae</taxon>
        <taxon>Lecanorales</taxon>
        <taxon>Lecanorineae</taxon>
        <taxon>Parmeliaceae</taxon>
        <taxon>Letharia</taxon>
    </lineage>
</organism>
<dbReference type="RefSeq" id="XP_037166724.1">
    <property type="nucleotide sequence ID" value="XM_037306214.1"/>
</dbReference>
<dbReference type="OrthoDB" id="202825at2759"/>
<comment type="caution">
    <text evidence="1">The sequence shown here is derived from an EMBL/GenBank/DDBJ whole genome shotgun (WGS) entry which is preliminary data.</text>
</comment>
<name>A0A8H6FZ59_9LECA</name>
<dbReference type="GeneID" id="59285955"/>
<dbReference type="Proteomes" id="UP000578531">
    <property type="component" value="Unassembled WGS sequence"/>
</dbReference>
<dbReference type="AlphaFoldDB" id="A0A8H6FZ59"/>
<evidence type="ECO:0000313" key="1">
    <source>
        <dbReference type="EMBL" id="KAF6237400.1"/>
    </source>
</evidence>
<proteinExistence type="predicted"/>
<accession>A0A8H6FZ59</accession>
<keyword evidence="2" id="KW-1185">Reference proteome</keyword>
<gene>
    <name evidence="1" type="ORF">HO173_004290</name>
</gene>
<sequence>MTKIKNVHLSTQIFIQKNTTVGSLQNSAKHCRGFYLPIVPKQTRLPPECKEIGMGEPGEGHEVGQELGASGCFGELVDEVAYALQSMSLLNTRYFDGDPPLTRWLWTISDDVRIQFQHTLMKAVSGEQAAASFGPALEPPYVLPDDELMTEFDTQMETADVRDWFKNEVW</sequence>
<evidence type="ECO:0000313" key="2">
    <source>
        <dbReference type="Proteomes" id="UP000578531"/>
    </source>
</evidence>
<reference evidence="1 2" key="1">
    <citation type="journal article" date="2020" name="Genomics">
        <title>Complete, high-quality genomes from long-read metagenomic sequencing of two wolf lichen thalli reveals enigmatic genome architecture.</title>
        <authorList>
            <person name="McKenzie S.K."/>
            <person name="Walston R.F."/>
            <person name="Allen J.L."/>
        </authorList>
    </citation>
    <scope>NUCLEOTIDE SEQUENCE [LARGE SCALE GENOMIC DNA]</scope>
    <source>
        <strain evidence="1">WasteWater2</strain>
    </source>
</reference>
<dbReference type="EMBL" id="JACCJC010000014">
    <property type="protein sequence ID" value="KAF6237400.1"/>
    <property type="molecule type" value="Genomic_DNA"/>
</dbReference>
<protein>
    <submittedName>
        <fullName evidence="1">Uncharacterized protein</fullName>
    </submittedName>
</protein>